<dbReference type="PROSITE" id="PS00375">
    <property type="entry name" value="UDPGT"/>
    <property type="match status" value="1"/>
</dbReference>
<keyword evidence="5" id="KW-1133">Transmembrane helix</keyword>
<evidence type="ECO:0000256" key="3">
    <source>
        <dbReference type="ARBA" id="ARBA00022679"/>
    </source>
</evidence>
<keyword evidence="7" id="KW-1185">Reference proteome</keyword>
<keyword evidence="5" id="KW-0472">Membrane</keyword>
<dbReference type="InterPro" id="IPR050271">
    <property type="entry name" value="UDP-glycosyltransferase"/>
</dbReference>
<dbReference type="CDD" id="cd03784">
    <property type="entry name" value="GT1_Gtf-like"/>
    <property type="match status" value="1"/>
</dbReference>
<comment type="caution">
    <text evidence="6">The sequence shown here is derived from an EMBL/GenBank/DDBJ whole genome shotgun (WGS) entry which is preliminary data.</text>
</comment>
<evidence type="ECO:0000256" key="1">
    <source>
        <dbReference type="ARBA" id="ARBA00009995"/>
    </source>
</evidence>
<dbReference type="EC" id="2.4.1.17" evidence="5"/>
<dbReference type="GO" id="GO:0016020">
    <property type="term" value="C:membrane"/>
    <property type="evidence" value="ECO:0007669"/>
    <property type="project" value="UniProtKB-SubCell"/>
</dbReference>
<protein>
    <recommendedName>
        <fullName evidence="5">UDP-glucuronosyltransferase</fullName>
        <ecNumber evidence="5">2.4.1.17</ecNumber>
    </recommendedName>
</protein>
<comment type="similarity">
    <text evidence="1 4">Belongs to the UDP-glycosyltransferase family.</text>
</comment>
<comment type="subcellular location">
    <subcellularLocation>
        <location evidence="5">Membrane</location>
        <topology evidence="5">Single-pass membrane protein</topology>
    </subcellularLocation>
</comment>
<dbReference type="Gene3D" id="3.40.50.2000">
    <property type="entry name" value="Glycogen Phosphorylase B"/>
    <property type="match status" value="2"/>
</dbReference>
<dbReference type="PANTHER" id="PTHR48043:SF159">
    <property type="entry name" value="EG:EG0003.4 PROTEIN-RELATED"/>
    <property type="match status" value="1"/>
</dbReference>
<dbReference type="Proteomes" id="UP001329430">
    <property type="component" value="Chromosome 8"/>
</dbReference>
<dbReference type="EMBL" id="JAVRBK010000008">
    <property type="protein sequence ID" value="KAK5639930.1"/>
    <property type="molecule type" value="Genomic_DNA"/>
</dbReference>
<feature type="chain" id="PRO_5042673813" description="UDP-glucuronosyltransferase" evidence="5">
    <location>
        <begin position="19"/>
        <end position="514"/>
    </location>
</feature>
<keyword evidence="2 4" id="KW-0328">Glycosyltransferase</keyword>
<keyword evidence="5" id="KW-0812">Transmembrane</keyword>
<dbReference type="GO" id="GO:0015020">
    <property type="term" value="F:glucuronosyltransferase activity"/>
    <property type="evidence" value="ECO:0007669"/>
    <property type="project" value="UniProtKB-EC"/>
</dbReference>
<dbReference type="Pfam" id="PF00201">
    <property type="entry name" value="UDPGT"/>
    <property type="match status" value="1"/>
</dbReference>
<feature type="signal peptide" evidence="5">
    <location>
        <begin position="1"/>
        <end position="18"/>
    </location>
</feature>
<evidence type="ECO:0000313" key="7">
    <source>
        <dbReference type="Proteomes" id="UP001329430"/>
    </source>
</evidence>
<feature type="transmembrane region" description="Helical" evidence="5">
    <location>
        <begin position="468"/>
        <end position="495"/>
    </location>
</feature>
<evidence type="ECO:0000256" key="2">
    <source>
        <dbReference type="ARBA" id="ARBA00022676"/>
    </source>
</evidence>
<dbReference type="PANTHER" id="PTHR48043">
    <property type="entry name" value="EG:EG0003.4 PROTEIN-RELATED"/>
    <property type="match status" value="1"/>
</dbReference>
<keyword evidence="5" id="KW-0732">Signal</keyword>
<dbReference type="FunFam" id="3.40.50.2000:FF:000050">
    <property type="entry name" value="UDP-glucuronosyltransferase"/>
    <property type="match status" value="1"/>
</dbReference>
<reference evidence="6 7" key="1">
    <citation type="journal article" date="2024" name="Insects">
        <title>An Improved Chromosome-Level Genome Assembly of the Firefly Pyrocoelia pectoralis.</title>
        <authorList>
            <person name="Fu X."/>
            <person name="Meyer-Rochow V.B."/>
            <person name="Ballantyne L."/>
            <person name="Zhu X."/>
        </authorList>
    </citation>
    <scope>NUCLEOTIDE SEQUENCE [LARGE SCALE GENOMIC DNA]</scope>
    <source>
        <strain evidence="6">XCY_ONT2</strain>
    </source>
</reference>
<dbReference type="InterPro" id="IPR035595">
    <property type="entry name" value="UDP_glycos_trans_CS"/>
</dbReference>
<accession>A0AAN7UZE1</accession>
<evidence type="ECO:0000256" key="5">
    <source>
        <dbReference type="RuleBase" id="RU362059"/>
    </source>
</evidence>
<dbReference type="InterPro" id="IPR002213">
    <property type="entry name" value="UDP_glucos_trans"/>
</dbReference>
<gene>
    <name evidence="6" type="ORF">RI129_010741</name>
</gene>
<evidence type="ECO:0000313" key="6">
    <source>
        <dbReference type="EMBL" id="KAK5639930.1"/>
    </source>
</evidence>
<sequence length="514" mass="58899">MLIAWIFSFFTMIHNGNTARILCIAPIPSYSHQVVYQPLWRELSLRGHRVTTLTTDPIKDPKLTNLTEIDLHFSYETWNKGIMGTVLNSNQNVIGLTIDLTQKLFDVYDEQLRHPSFQALIHGDDEFDAVIIEAAMPPMLAFAAKYKCPLINILSADVSFGIHQIMGNPTHPALYPHICHSYDEQLTFFQRLGSFLSTCLLTVLAIPTDILTNNMVEKYFGPNYPPLAEIMRNTSMVFINTDPVLHRIRPLVPTVVQIGGGLHIKPPKPLPSDLQILLDGANQGFIYFSLGSNVKSKDIPIEIRTKILETFAKLPYQIVWKFEADKLPNKPDNVFISKWLPQQDVLRHPNVKLFIMQGGLQSMEEAICSGVPMVVMPFYSDQKGNSKKIVYKGMGLEVDYRNFDKEELRGKILDVIQNPRYRNKVKELAKLVLDQPMTGLERAVWWTEYVIRHKGAPHLKSPLKDFPWYQYLLLDVMAVLITTVIVLVCVIYLTIRSLWRCLKPKPKCQERKRK</sequence>
<dbReference type="AlphaFoldDB" id="A0AAN7UZE1"/>
<evidence type="ECO:0000256" key="4">
    <source>
        <dbReference type="RuleBase" id="RU003718"/>
    </source>
</evidence>
<dbReference type="SUPFAM" id="SSF53756">
    <property type="entry name" value="UDP-Glycosyltransferase/glycogen phosphorylase"/>
    <property type="match status" value="1"/>
</dbReference>
<proteinExistence type="inferred from homology"/>
<organism evidence="6 7">
    <name type="scientific">Pyrocoelia pectoralis</name>
    <dbReference type="NCBI Taxonomy" id="417401"/>
    <lineage>
        <taxon>Eukaryota</taxon>
        <taxon>Metazoa</taxon>
        <taxon>Ecdysozoa</taxon>
        <taxon>Arthropoda</taxon>
        <taxon>Hexapoda</taxon>
        <taxon>Insecta</taxon>
        <taxon>Pterygota</taxon>
        <taxon>Neoptera</taxon>
        <taxon>Endopterygota</taxon>
        <taxon>Coleoptera</taxon>
        <taxon>Polyphaga</taxon>
        <taxon>Elateriformia</taxon>
        <taxon>Elateroidea</taxon>
        <taxon>Lampyridae</taxon>
        <taxon>Lampyrinae</taxon>
        <taxon>Pyrocoelia</taxon>
    </lineage>
</organism>
<keyword evidence="3 4" id="KW-0808">Transferase</keyword>
<name>A0AAN7UZE1_9COLE</name>
<comment type="catalytic activity">
    <reaction evidence="5">
        <text>glucuronate acceptor + UDP-alpha-D-glucuronate = acceptor beta-D-glucuronoside + UDP + H(+)</text>
        <dbReference type="Rhea" id="RHEA:21032"/>
        <dbReference type="ChEBI" id="CHEBI:15378"/>
        <dbReference type="ChEBI" id="CHEBI:58052"/>
        <dbReference type="ChEBI" id="CHEBI:58223"/>
        <dbReference type="ChEBI" id="CHEBI:132367"/>
        <dbReference type="ChEBI" id="CHEBI:132368"/>
        <dbReference type="EC" id="2.4.1.17"/>
    </reaction>
</comment>